<sequence>MVLCTEYPPPPPQATDTPEDRNNPVLLYNNMELGVLNANFSLEVDTQVFDWSYFTRKIMGTVGITVPDTESVINYAPNYYKRLSPVLAKYTKR</sequence>
<dbReference type="Proteomes" id="UP000314982">
    <property type="component" value="Unassembled WGS sequence"/>
</dbReference>
<dbReference type="SUPFAM" id="SSF55486">
    <property type="entry name" value="Metalloproteases ('zincins'), catalytic domain"/>
    <property type="match status" value="1"/>
</dbReference>
<dbReference type="InterPro" id="IPR042089">
    <property type="entry name" value="Peptidase_M13_dom_2"/>
</dbReference>
<protein>
    <submittedName>
        <fullName evidence="2">Uncharacterized protein</fullName>
    </submittedName>
</protein>
<reference evidence="2" key="3">
    <citation type="submission" date="2025-09" db="UniProtKB">
        <authorList>
            <consortium name="Ensembl"/>
        </authorList>
    </citation>
    <scope>IDENTIFICATION</scope>
</reference>
<feature type="region of interest" description="Disordered" evidence="1">
    <location>
        <begin position="1"/>
        <end position="22"/>
    </location>
</feature>
<evidence type="ECO:0000256" key="1">
    <source>
        <dbReference type="SAM" id="MobiDB-lite"/>
    </source>
</evidence>
<keyword evidence="3" id="KW-1185">Reference proteome</keyword>
<reference evidence="2" key="2">
    <citation type="submission" date="2025-08" db="UniProtKB">
        <authorList>
            <consortium name="Ensembl"/>
        </authorList>
    </citation>
    <scope>IDENTIFICATION</scope>
</reference>
<dbReference type="Ensembl" id="ENSHHUT00000007835.1">
    <property type="protein sequence ID" value="ENSHHUP00000007603.1"/>
    <property type="gene ID" value="ENSHHUG00000004687.1"/>
</dbReference>
<reference evidence="3" key="1">
    <citation type="submission" date="2018-06" db="EMBL/GenBank/DDBJ databases">
        <title>Genome assembly of Danube salmon.</title>
        <authorList>
            <person name="Macqueen D.J."/>
            <person name="Gundappa M.K."/>
        </authorList>
    </citation>
    <scope>NUCLEOTIDE SEQUENCE [LARGE SCALE GENOMIC DNA]</scope>
</reference>
<name>A0A4W5JRE5_9TELE</name>
<dbReference type="GeneTree" id="ENSGT00940000156745"/>
<dbReference type="Gene3D" id="1.10.1380.10">
    <property type="entry name" value="Neutral endopeptidase , domain2"/>
    <property type="match status" value="1"/>
</dbReference>
<evidence type="ECO:0000313" key="2">
    <source>
        <dbReference type="Ensembl" id="ENSHHUP00000007603.1"/>
    </source>
</evidence>
<proteinExistence type="predicted"/>
<organism evidence="2 3">
    <name type="scientific">Hucho hucho</name>
    <name type="common">huchen</name>
    <dbReference type="NCBI Taxonomy" id="62062"/>
    <lineage>
        <taxon>Eukaryota</taxon>
        <taxon>Metazoa</taxon>
        <taxon>Chordata</taxon>
        <taxon>Craniata</taxon>
        <taxon>Vertebrata</taxon>
        <taxon>Euteleostomi</taxon>
        <taxon>Actinopterygii</taxon>
        <taxon>Neopterygii</taxon>
        <taxon>Teleostei</taxon>
        <taxon>Protacanthopterygii</taxon>
        <taxon>Salmoniformes</taxon>
        <taxon>Salmonidae</taxon>
        <taxon>Salmoninae</taxon>
        <taxon>Hucho</taxon>
    </lineage>
</organism>
<dbReference type="AlphaFoldDB" id="A0A4W5JRE5"/>
<evidence type="ECO:0000313" key="3">
    <source>
        <dbReference type="Proteomes" id="UP000314982"/>
    </source>
</evidence>
<accession>A0A4W5JRE5</accession>